<dbReference type="GO" id="GO:0032259">
    <property type="term" value="P:methylation"/>
    <property type="evidence" value="ECO:0007669"/>
    <property type="project" value="UniProtKB-KW"/>
</dbReference>
<dbReference type="PANTHER" id="PTHR24422:SF19">
    <property type="entry name" value="CHEMOTAXIS PROTEIN METHYLTRANSFERASE"/>
    <property type="match status" value="1"/>
</dbReference>
<evidence type="ECO:0000256" key="2">
    <source>
        <dbReference type="ARBA" id="ARBA00022603"/>
    </source>
</evidence>
<proteinExistence type="predicted"/>
<organism evidence="8 9">
    <name type="scientific">Alkalispirillum mobile</name>
    <dbReference type="NCBI Taxonomy" id="85925"/>
    <lineage>
        <taxon>Bacteria</taxon>
        <taxon>Pseudomonadati</taxon>
        <taxon>Pseudomonadota</taxon>
        <taxon>Gammaproteobacteria</taxon>
        <taxon>Chromatiales</taxon>
        <taxon>Ectothiorhodospiraceae</taxon>
        <taxon>Alkalispirillum</taxon>
    </lineage>
</organism>
<evidence type="ECO:0000313" key="9">
    <source>
        <dbReference type="Proteomes" id="UP000275461"/>
    </source>
</evidence>
<dbReference type="SMART" id="SM00138">
    <property type="entry name" value="MeTrc"/>
    <property type="match status" value="1"/>
</dbReference>
<comment type="caution">
    <text evidence="8">The sequence shown here is derived from an EMBL/GenBank/DDBJ whole genome shotgun (WGS) entry which is preliminary data.</text>
</comment>
<dbReference type="PRINTS" id="PR00996">
    <property type="entry name" value="CHERMTFRASE"/>
</dbReference>
<dbReference type="InterPro" id="IPR000780">
    <property type="entry name" value="CheR_MeTrfase"/>
</dbReference>
<comment type="function">
    <text evidence="5">Methylation of the membrane-bound methyl-accepting chemotaxis proteins (MCP) to form gamma-glutamyl methyl ester residues in MCP.</text>
</comment>
<dbReference type="InterPro" id="IPR036804">
    <property type="entry name" value="CheR_N_sf"/>
</dbReference>
<name>A0A498C1I8_9GAMM</name>
<keyword evidence="4 5" id="KW-0949">S-adenosyl-L-methionine</keyword>
<evidence type="ECO:0000256" key="5">
    <source>
        <dbReference type="PIRNR" id="PIRNR000410"/>
    </source>
</evidence>
<feature type="binding site" evidence="6">
    <location>
        <begin position="202"/>
        <end position="203"/>
    </location>
    <ligand>
        <name>S-adenosyl-L-methionine</name>
        <dbReference type="ChEBI" id="CHEBI:59789"/>
    </ligand>
</feature>
<keyword evidence="2 5" id="KW-0489">Methyltransferase</keyword>
<dbReference type="InterPro" id="IPR026024">
    <property type="entry name" value="Chemotaxis_MeTrfase_CheR"/>
</dbReference>
<reference evidence="8 9" key="1">
    <citation type="submission" date="2018-10" db="EMBL/GenBank/DDBJ databases">
        <title>Genomic Encyclopedia of Type Strains, Phase IV (KMG-IV): sequencing the most valuable type-strain genomes for metagenomic binning, comparative biology and taxonomic classification.</title>
        <authorList>
            <person name="Goeker M."/>
        </authorList>
    </citation>
    <scope>NUCLEOTIDE SEQUENCE [LARGE SCALE GENOMIC DNA]</scope>
    <source>
        <strain evidence="8 9">DSM 12769</strain>
    </source>
</reference>
<gene>
    <name evidence="8" type="ORF">DFR31_2205</name>
</gene>
<feature type="binding site" evidence="6">
    <location>
        <position position="117"/>
    </location>
    <ligand>
        <name>S-adenosyl-L-methionine</name>
        <dbReference type="ChEBI" id="CHEBI:59789"/>
    </ligand>
</feature>
<dbReference type="InterPro" id="IPR050903">
    <property type="entry name" value="Bact_Chemotaxis_MeTrfase"/>
</dbReference>
<evidence type="ECO:0000256" key="6">
    <source>
        <dbReference type="PIRSR" id="PIRSR000410-1"/>
    </source>
</evidence>
<dbReference type="SUPFAM" id="SSF53335">
    <property type="entry name" value="S-adenosyl-L-methionine-dependent methyltransferases"/>
    <property type="match status" value="1"/>
</dbReference>
<protein>
    <recommendedName>
        <fullName evidence="5">Chemotaxis protein methyltransferase</fullName>
        <ecNumber evidence="5">2.1.1.80</ecNumber>
    </recommendedName>
</protein>
<dbReference type="Gene3D" id="3.40.50.150">
    <property type="entry name" value="Vaccinia Virus protein VP39"/>
    <property type="match status" value="1"/>
</dbReference>
<dbReference type="PANTHER" id="PTHR24422">
    <property type="entry name" value="CHEMOTAXIS PROTEIN METHYLTRANSFERASE"/>
    <property type="match status" value="1"/>
</dbReference>
<feature type="binding site" evidence="6">
    <location>
        <position position="85"/>
    </location>
    <ligand>
        <name>S-adenosyl-L-methionine</name>
        <dbReference type="ChEBI" id="CHEBI:59789"/>
    </ligand>
</feature>
<dbReference type="RefSeq" id="WP_211328293.1">
    <property type="nucleotide sequence ID" value="NZ_RCDA01000003.1"/>
</dbReference>
<dbReference type="Proteomes" id="UP000275461">
    <property type="component" value="Unassembled WGS sequence"/>
</dbReference>
<accession>A0A498C1I8</accession>
<feature type="binding site" evidence="6">
    <location>
        <position position="79"/>
    </location>
    <ligand>
        <name>S-adenosyl-L-methionine</name>
        <dbReference type="ChEBI" id="CHEBI:59789"/>
    </ligand>
</feature>
<feature type="domain" description="CheR-type methyltransferase" evidence="7">
    <location>
        <begin position="3"/>
        <end position="274"/>
    </location>
</feature>
<dbReference type="GO" id="GO:0008983">
    <property type="term" value="F:protein-glutamate O-methyltransferase activity"/>
    <property type="evidence" value="ECO:0007669"/>
    <property type="project" value="UniProtKB-EC"/>
</dbReference>
<dbReference type="PROSITE" id="PS50123">
    <property type="entry name" value="CHER"/>
    <property type="match status" value="1"/>
</dbReference>
<evidence type="ECO:0000313" key="8">
    <source>
        <dbReference type="EMBL" id="RLK48326.1"/>
    </source>
</evidence>
<dbReference type="InterPro" id="IPR029063">
    <property type="entry name" value="SAM-dependent_MTases_sf"/>
</dbReference>
<keyword evidence="3 5" id="KW-0808">Transferase</keyword>
<sequence length="274" mass="31202">MAEREREFRFTPEDFEWVRTQVGRETGIELGENKMDMVYSRLARRLRALGLPDFASYRAKLLNGGGEEMGHFVNALTTNLTAFFRESHHFDHLAGVLKAHPGGPIRIWSAGCSTGEEAYSIAMTAREALGERAAADRVHIEATDLDSNVVAHGAAGIYEQRRVAGLSRAQLKQHFLKGRGRMAGKVRVRPEVQRLVSFSQLNLLHDWPFDEPFDVVFCRNVIIYFSKATQRTLFERLVAAVQPRAWLYIGHSETLWKVSDRFENHGRTIYRLEG</sequence>
<feature type="binding site" evidence="6">
    <location>
        <position position="144"/>
    </location>
    <ligand>
        <name>S-adenosyl-L-methionine</name>
        <dbReference type="ChEBI" id="CHEBI:59789"/>
    </ligand>
</feature>
<dbReference type="Pfam" id="PF03705">
    <property type="entry name" value="CheR_N"/>
    <property type="match status" value="1"/>
</dbReference>
<dbReference type="Gene3D" id="1.10.155.10">
    <property type="entry name" value="Chemotaxis receptor methyltransferase CheR, N-terminal domain"/>
    <property type="match status" value="1"/>
</dbReference>
<evidence type="ECO:0000256" key="4">
    <source>
        <dbReference type="ARBA" id="ARBA00022691"/>
    </source>
</evidence>
<feature type="binding site" evidence="6">
    <location>
        <position position="81"/>
    </location>
    <ligand>
        <name>S-adenosyl-L-methionine</name>
        <dbReference type="ChEBI" id="CHEBI:59789"/>
    </ligand>
</feature>
<feature type="binding site" evidence="6">
    <location>
        <begin position="219"/>
        <end position="220"/>
    </location>
    <ligand>
        <name>S-adenosyl-L-methionine</name>
        <dbReference type="ChEBI" id="CHEBI:59789"/>
    </ligand>
</feature>
<dbReference type="EMBL" id="RCDA01000003">
    <property type="protein sequence ID" value="RLK48326.1"/>
    <property type="molecule type" value="Genomic_DNA"/>
</dbReference>
<dbReference type="InterPro" id="IPR022641">
    <property type="entry name" value="CheR_N"/>
</dbReference>
<dbReference type="Pfam" id="PF01739">
    <property type="entry name" value="CheR"/>
    <property type="match status" value="1"/>
</dbReference>
<dbReference type="InterPro" id="IPR022642">
    <property type="entry name" value="CheR_C"/>
</dbReference>
<dbReference type="SUPFAM" id="SSF47757">
    <property type="entry name" value="Chemotaxis receptor methyltransferase CheR, N-terminal domain"/>
    <property type="match status" value="1"/>
</dbReference>
<dbReference type="PIRSF" id="PIRSF000410">
    <property type="entry name" value="CheR"/>
    <property type="match status" value="1"/>
</dbReference>
<evidence type="ECO:0000259" key="7">
    <source>
        <dbReference type="PROSITE" id="PS50123"/>
    </source>
</evidence>
<evidence type="ECO:0000256" key="3">
    <source>
        <dbReference type="ARBA" id="ARBA00022679"/>
    </source>
</evidence>
<dbReference type="AlphaFoldDB" id="A0A498C1I8"/>
<comment type="catalytic activity">
    <reaction evidence="1 5">
        <text>L-glutamyl-[protein] + S-adenosyl-L-methionine = [protein]-L-glutamate 5-O-methyl ester + S-adenosyl-L-homocysteine</text>
        <dbReference type="Rhea" id="RHEA:24452"/>
        <dbReference type="Rhea" id="RHEA-COMP:10208"/>
        <dbReference type="Rhea" id="RHEA-COMP:10311"/>
        <dbReference type="ChEBI" id="CHEBI:29973"/>
        <dbReference type="ChEBI" id="CHEBI:57856"/>
        <dbReference type="ChEBI" id="CHEBI:59789"/>
        <dbReference type="ChEBI" id="CHEBI:82795"/>
        <dbReference type="EC" id="2.1.1.80"/>
    </reaction>
</comment>
<evidence type="ECO:0000256" key="1">
    <source>
        <dbReference type="ARBA" id="ARBA00001541"/>
    </source>
</evidence>
<dbReference type="EC" id="2.1.1.80" evidence="5"/>
<keyword evidence="9" id="KW-1185">Reference proteome</keyword>